<name>A0A319BZN1_9EURO</name>
<dbReference type="GeneID" id="37132987"/>
<protein>
    <submittedName>
        <fullName evidence="1">Uncharacterized protein</fullName>
    </submittedName>
</protein>
<evidence type="ECO:0000313" key="1">
    <source>
        <dbReference type="EMBL" id="PYH78264.1"/>
    </source>
</evidence>
<reference evidence="1 2" key="1">
    <citation type="submission" date="2016-12" db="EMBL/GenBank/DDBJ databases">
        <title>The genomes of Aspergillus section Nigri reveals drivers in fungal speciation.</title>
        <authorList>
            <consortium name="DOE Joint Genome Institute"/>
            <person name="Vesth T.C."/>
            <person name="Nybo J."/>
            <person name="Theobald S."/>
            <person name="Brandl J."/>
            <person name="Frisvad J.C."/>
            <person name="Nielsen K.F."/>
            <person name="Lyhne E.K."/>
            <person name="Kogle M.E."/>
            <person name="Kuo A."/>
            <person name="Riley R."/>
            <person name="Clum A."/>
            <person name="Nolan M."/>
            <person name="Lipzen A."/>
            <person name="Salamov A."/>
            <person name="Henrissat B."/>
            <person name="Wiebenga A."/>
            <person name="De Vries R.P."/>
            <person name="Grigoriev I.V."/>
            <person name="Mortensen U.H."/>
            <person name="Andersen M.R."/>
            <person name="Baker S.E."/>
        </authorList>
    </citation>
    <scope>NUCLEOTIDE SEQUENCE [LARGE SCALE GENOMIC DNA]</scope>
    <source>
        <strain evidence="1 2">CBS 121591</strain>
    </source>
</reference>
<organism evidence="1 2">
    <name type="scientific">Aspergillus uvarum CBS 121591</name>
    <dbReference type="NCBI Taxonomy" id="1448315"/>
    <lineage>
        <taxon>Eukaryota</taxon>
        <taxon>Fungi</taxon>
        <taxon>Dikarya</taxon>
        <taxon>Ascomycota</taxon>
        <taxon>Pezizomycotina</taxon>
        <taxon>Eurotiomycetes</taxon>
        <taxon>Eurotiomycetidae</taxon>
        <taxon>Eurotiales</taxon>
        <taxon>Aspergillaceae</taxon>
        <taxon>Aspergillus</taxon>
        <taxon>Aspergillus subgen. Circumdati</taxon>
    </lineage>
</organism>
<dbReference type="EMBL" id="KZ821731">
    <property type="protein sequence ID" value="PYH78264.1"/>
    <property type="molecule type" value="Genomic_DNA"/>
</dbReference>
<dbReference type="RefSeq" id="XP_025488464.1">
    <property type="nucleotide sequence ID" value="XM_025630246.1"/>
</dbReference>
<accession>A0A319BZN1</accession>
<sequence>MAVAGDCRWNPQLDWKALVTRQTRRCDRSSAGLSAPASTFLARRLSAAHLSFPTLFLVLNLEFPPLVVAHLRRVPSRKLSPSLLYPRGNSWLLFALPFLSP</sequence>
<dbReference type="VEuPathDB" id="FungiDB:BO82DRAFT_159448"/>
<dbReference type="Proteomes" id="UP000248340">
    <property type="component" value="Unassembled WGS sequence"/>
</dbReference>
<evidence type="ECO:0000313" key="2">
    <source>
        <dbReference type="Proteomes" id="UP000248340"/>
    </source>
</evidence>
<dbReference type="AlphaFoldDB" id="A0A319BZN1"/>
<proteinExistence type="predicted"/>
<keyword evidence="2" id="KW-1185">Reference proteome</keyword>
<gene>
    <name evidence="1" type="ORF">BO82DRAFT_159448</name>
</gene>